<dbReference type="PROSITE" id="PS51257">
    <property type="entry name" value="PROKAR_LIPOPROTEIN"/>
    <property type="match status" value="1"/>
</dbReference>
<dbReference type="PATRIC" id="fig|1423806.3.peg.849"/>
<sequence length="256" mass="27972">MSKFKFLSIICLFSLLLVGCKKQSDGGNTVYSEASKNVSKKQSTKNDLLKKKVIIANKIVSSLNSPDTKIKVVKSSNGALAVNDVVWSSNSNKETYAYTTGIEGVSITNFAQNKNLGQTGVNAIQSFVSHAYNKSNDSISDASNLMPVGLNPNDCTYNYVTFNGVHIEKNPKGYGKGTVVIKGNVILKYTISGQEKTETYSTSKTQNTVISDTKIETLRKKSLKRIDNAKFKNVTYPNNVMTSQTHDAKNDTVIAQ</sequence>
<dbReference type="Proteomes" id="UP000050961">
    <property type="component" value="Unassembled WGS sequence"/>
</dbReference>
<evidence type="ECO:0000313" key="1">
    <source>
        <dbReference type="EMBL" id="KRN07551.1"/>
    </source>
</evidence>
<reference evidence="1 2" key="1">
    <citation type="journal article" date="2015" name="Genome Announc.">
        <title>Expanding the biotechnology potential of lactobacilli through comparative genomics of 213 strains and associated genera.</title>
        <authorList>
            <person name="Sun Z."/>
            <person name="Harris H.M."/>
            <person name="McCann A."/>
            <person name="Guo C."/>
            <person name="Argimon S."/>
            <person name="Zhang W."/>
            <person name="Yang X."/>
            <person name="Jeffery I.B."/>
            <person name="Cooney J.C."/>
            <person name="Kagawa T.F."/>
            <person name="Liu W."/>
            <person name="Song Y."/>
            <person name="Salvetti E."/>
            <person name="Wrobel A."/>
            <person name="Rasinkangas P."/>
            <person name="Parkhill J."/>
            <person name="Rea M.C."/>
            <person name="O'Sullivan O."/>
            <person name="Ritari J."/>
            <person name="Douillard F.P."/>
            <person name="Paul Ross R."/>
            <person name="Yang R."/>
            <person name="Briner A.E."/>
            <person name="Felis G.E."/>
            <person name="de Vos W.M."/>
            <person name="Barrangou R."/>
            <person name="Klaenhammer T.R."/>
            <person name="Caufield P.W."/>
            <person name="Cui Y."/>
            <person name="Zhang H."/>
            <person name="O'Toole P.W."/>
        </authorList>
    </citation>
    <scope>NUCLEOTIDE SEQUENCE [LARGE SCALE GENOMIC DNA]</scope>
    <source>
        <strain evidence="1 2">DSM 21376</strain>
    </source>
</reference>
<accession>A0A023CZ86</accession>
<name>A0A023CZ86_9LACO</name>
<evidence type="ECO:0000313" key="2">
    <source>
        <dbReference type="Proteomes" id="UP000050961"/>
    </source>
</evidence>
<dbReference type="EMBL" id="AYZF01000002">
    <property type="protein sequence ID" value="KRN07551.1"/>
    <property type="molecule type" value="Genomic_DNA"/>
</dbReference>
<dbReference type="RefSeq" id="WP_034989067.1">
    <property type="nucleotide sequence ID" value="NZ_AYZF01000002.1"/>
</dbReference>
<dbReference type="OrthoDB" id="9881598at2"/>
<keyword evidence="2" id="KW-1185">Reference proteome</keyword>
<gene>
    <name evidence="1" type="ORF">FD15_GL000836</name>
</gene>
<protein>
    <recommendedName>
        <fullName evidence="3">Lipoprotein</fullName>
    </recommendedName>
</protein>
<dbReference type="STRING" id="1423806.FD15_GL000836"/>
<evidence type="ECO:0008006" key="3">
    <source>
        <dbReference type="Google" id="ProtNLM"/>
    </source>
</evidence>
<comment type="caution">
    <text evidence="1">The sequence shown here is derived from an EMBL/GenBank/DDBJ whole genome shotgun (WGS) entry which is preliminary data.</text>
</comment>
<dbReference type="AlphaFoldDB" id="A0A023CZ86"/>
<organism evidence="1 2">
    <name type="scientific">Liquorilactobacillus sucicola DSM 21376 = JCM 15457</name>
    <dbReference type="NCBI Taxonomy" id="1423806"/>
    <lineage>
        <taxon>Bacteria</taxon>
        <taxon>Bacillati</taxon>
        <taxon>Bacillota</taxon>
        <taxon>Bacilli</taxon>
        <taxon>Lactobacillales</taxon>
        <taxon>Lactobacillaceae</taxon>
        <taxon>Liquorilactobacillus</taxon>
    </lineage>
</organism>
<proteinExistence type="predicted"/>